<comment type="caution">
    <text evidence="2">The sequence shown here is derived from an EMBL/GenBank/DDBJ whole genome shotgun (WGS) entry which is preliminary data.</text>
</comment>
<accession>A0ABQ1T6U5</accession>
<proteinExistence type="predicted"/>
<protein>
    <recommendedName>
        <fullName evidence="1">Transposase IS66 central domain-containing protein</fullName>
    </recommendedName>
</protein>
<reference evidence="3" key="1">
    <citation type="journal article" date="2019" name="Int. J. Syst. Evol. Microbiol.">
        <title>The Global Catalogue of Microorganisms (GCM) 10K type strain sequencing project: providing services to taxonomists for standard genome sequencing and annotation.</title>
        <authorList>
            <consortium name="The Broad Institute Genomics Platform"/>
            <consortium name="The Broad Institute Genome Sequencing Center for Infectious Disease"/>
            <person name="Wu L."/>
            <person name="Ma J."/>
        </authorList>
    </citation>
    <scope>NUCLEOTIDE SEQUENCE [LARGE SCALE GENOMIC DNA]</scope>
    <source>
        <strain evidence="3">CGMCC 1.15394</strain>
    </source>
</reference>
<sequence>MGFLQGYDGYLQVDGYACYELTQATLVGCWAHARRKFKEAADAQANGKTGKANWALNHIQKLYRVETAIKTASPQKRQATRGKLSTALLEQFKA</sequence>
<name>A0ABQ1T6U5_9GAMM</name>
<keyword evidence="3" id="KW-1185">Reference proteome</keyword>
<dbReference type="InterPro" id="IPR052344">
    <property type="entry name" value="Transposase-related"/>
</dbReference>
<evidence type="ECO:0000313" key="3">
    <source>
        <dbReference type="Proteomes" id="UP000638462"/>
    </source>
</evidence>
<dbReference type="InterPro" id="IPR004291">
    <property type="entry name" value="Transposase_IS66_central"/>
</dbReference>
<feature type="domain" description="Transposase IS66 central" evidence="1">
    <location>
        <begin position="3"/>
        <end position="94"/>
    </location>
</feature>
<dbReference type="PANTHER" id="PTHR33678">
    <property type="entry name" value="BLL1576 PROTEIN"/>
    <property type="match status" value="1"/>
</dbReference>
<gene>
    <name evidence="2" type="ORF">GCM10008027_04790</name>
</gene>
<organism evidence="2 3">
    <name type="scientific">Pseudoalteromonas gelatinilytica</name>
    <dbReference type="NCBI Taxonomy" id="1703256"/>
    <lineage>
        <taxon>Bacteria</taxon>
        <taxon>Pseudomonadati</taxon>
        <taxon>Pseudomonadota</taxon>
        <taxon>Gammaproteobacteria</taxon>
        <taxon>Alteromonadales</taxon>
        <taxon>Pseudoalteromonadaceae</taxon>
        <taxon>Pseudoalteromonas</taxon>
    </lineage>
</organism>
<dbReference type="Pfam" id="PF03050">
    <property type="entry name" value="DDE_Tnp_IS66"/>
    <property type="match status" value="1"/>
</dbReference>
<dbReference type="EMBL" id="BMIT01000001">
    <property type="protein sequence ID" value="GGE83069.1"/>
    <property type="molecule type" value="Genomic_DNA"/>
</dbReference>
<evidence type="ECO:0000259" key="1">
    <source>
        <dbReference type="Pfam" id="PF03050"/>
    </source>
</evidence>
<dbReference type="Proteomes" id="UP000638462">
    <property type="component" value="Unassembled WGS sequence"/>
</dbReference>
<evidence type="ECO:0000313" key="2">
    <source>
        <dbReference type="EMBL" id="GGE83069.1"/>
    </source>
</evidence>